<protein>
    <submittedName>
        <fullName evidence="3 4">Hydrolase</fullName>
    </submittedName>
</protein>
<proteinExistence type="predicted"/>
<reference evidence="3 6" key="2">
    <citation type="submission" date="2019-06" db="EMBL/GenBank/DDBJ databases">
        <title>Whole genome shotgun sequence of Brevibacillus agri NBRC 15538.</title>
        <authorList>
            <person name="Hosoyama A."/>
            <person name="Uohara A."/>
            <person name="Ohji S."/>
            <person name="Ichikawa N."/>
        </authorList>
    </citation>
    <scope>NUCLEOTIDE SEQUENCE [LARGE SCALE GENOMIC DNA]</scope>
    <source>
        <strain evidence="3 6">NBRC 15538</strain>
    </source>
</reference>
<dbReference type="InterPro" id="IPR029058">
    <property type="entry name" value="AB_hydrolase_fold"/>
</dbReference>
<evidence type="ECO:0000313" key="4">
    <source>
        <dbReference type="EMBL" id="RNB57207.1"/>
    </source>
</evidence>
<evidence type="ECO:0000256" key="1">
    <source>
        <dbReference type="ARBA" id="ARBA00022801"/>
    </source>
</evidence>
<dbReference type="EMBL" id="RHHN01000025">
    <property type="protein sequence ID" value="RNB57207.1"/>
    <property type="molecule type" value="Genomic_DNA"/>
</dbReference>
<keyword evidence="1 4" id="KW-0378">Hydrolase</keyword>
<evidence type="ECO:0000313" key="5">
    <source>
        <dbReference type="Proteomes" id="UP000276178"/>
    </source>
</evidence>
<keyword evidence="6" id="KW-1185">Reference proteome</keyword>
<dbReference type="GO" id="GO:0016787">
    <property type="term" value="F:hydrolase activity"/>
    <property type="evidence" value="ECO:0007669"/>
    <property type="project" value="UniProtKB-KW"/>
</dbReference>
<dbReference type="PANTHER" id="PTHR43798">
    <property type="entry name" value="MONOACYLGLYCEROL LIPASE"/>
    <property type="match status" value="1"/>
</dbReference>
<dbReference type="GeneID" id="82812366"/>
<dbReference type="OrthoDB" id="6191536at2"/>
<dbReference type="Proteomes" id="UP000276178">
    <property type="component" value="Unassembled WGS sequence"/>
</dbReference>
<comment type="caution">
    <text evidence="4">The sequence shown here is derived from an EMBL/GenBank/DDBJ whole genome shotgun (WGS) entry which is preliminary data.</text>
</comment>
<gene>
    <name evidence="3" type="ORF">BAG01nite_21420</name>
    <name evidence="4" type="ORF">EB820_07955</name>
</gene>
<dbReference type="InterPro" id="IPR050266">
    <property type="entry name" value="AB_hydrolase_sf"/>
</dbReference>
<name>A0A3M8B2F1_9BACL</name>
<accession>A0A3M8B2F1</accession>
<dbReference type="PRINTS" id="PR00111">
    <property type="entry name" value="ABHYDROLASE"/>
</dbReference>
<dbReference type="RefSeq" id="WP_005833129.1">
    <property type="nucleotide sequence ID" value="NZ_BJOD01000018.1"/>
</dbReference>
<evidence type="ECO:0000313" key="6">
    <source>
        <dbReference type="Proteomes" id="UP000317180"/>
    </source>
</evidence>
<dbReference type="InterPro" id="IPR000073">
    <property type="entry name" value="AB_hydrolase_1"/>
</dbReference>
<dbReference type="Gene3D" id="3.40.50.1820">
    <property type="entry name" value="alpha/beta hydrolase"/>
    <property type="match status" value="1"/>
</dbReference>
<organism evidence="4 5">
    <name type="scientific">Brevibacillus agri</name>
    <dbReference type="NCBI Taxonomy" id="51101"/>
    <lineage>
        <taxon>Bacteria</taxon>
        <taxon>Bacillati</taxon>
        <taxon>Bacillota</taxon>
        <taxon>Bacilli</taxon>
        <taxon>Bacillales</taxon>
        <taxon>Paenibacillaceae</taxon>
        <taxon>Brevibacillus</taxon>
    </lineage>
</organism>
<dbReference type="SUPFAM" id="SSF53474">
    <property type="entry name" value="alpha/beta-Hydrolases"/>
    <property type="match status" value="1"/>
</dbReference>
<dbReference type="GO" id="GO:0016020">
    <property type="term" value="C:membrane"/>
    <property type="evidence" value="ECO:0007669"/>
    <property type="project" value="TreeGrafter"/>
</dbReference>
<dbReference type="PANTHER" id="PTHR43798:SF31">
    <property type="entry name" value="AB HYDROLASE SUPERFAMILY PROTEIN YCLE"/>
    <property type="match status" value="1"/>
</dbReference>
<dbReference type="AlphaFoldDB" id="A0A3M8B2F1"/>
<dbReference type="EMBL" id="BJOD01000018">
    <property type="protein sequence ID" value="GED26040.1"/>
    <property type="molecule type" value="Genomic_DNA"/>
</dbReference>
<feature type="domain" description="AB hydrolase-1" evidence="2">
    <location>
        <begin position="23"/>
        <end position="209"/>
    </location>
</feature>
<reference evidence="4 5" key="1">
    <citation type="submission" date="2018-10" db="EMBL/GenBank/DDBJ databases">
        <title>Phylogenomics of Brevibacillus.</title>
        <authorList>
            <person name="Dunlap C."/>
        </authorList>
    </citation>
    <scope>NUCLEOTIDE SEQUENCE [LARGE SCALE GENOMIC DNA]</scope>
    <source>
        <strain evidence="4 5">NRRL NRS 1219</strain>
    </source>
</reference>
<dbReference type="Pfam" id="PF00561">
    <property type="entry name" value="Abhydrolase_1"/>
    <property type="match status" value="1"/>
</dbReference>
<evidence type="ECO:0000259" key="2">
    <source>
        <dbReference type="Pfam" id="PF00561"/>
    </source>
</evidence>
<dbReference type="Proteomes" id="UP000317180">
    <property type="component" value="Unassembled WGS sequence"/>
</dbReference>
<sequence>MEPTIVQLDSHRIACHLSGRGTPLVCIHAPCIGSVNFDYQEPLADVCQLVVPDLPGHGDSSPLAGPTTMRELASVIHGLCQSLGLERPLLLGYSQGASLVLEYCLRFPENVRGAILVSAFSEVTDFSLHSRFLLAQSLSCLHAAPLIARSIAASHLDDPLARSRWIEHGSQTDAASLRHLYAAGHRYNCTDQLSQLKLPMLLVYGADDANMLPYARLLEKKLPQAELVMVPSVKHQVVTRAAATFNQLCRQWLN</sequence>
<evidence type="ECO:0000313" key="3">
    <source>
        <dbReference type="EMBL" id="GED26040.1"/>
    </source>
</evidence>